<evidence type="ECO:0000256" key="6">
    <source>
        <dbReference type="SAM" id="Phobius"/>
    </source>
</evidence>
<dbReference type="InterPro" id="IPR003594">
    <property type="entry name" value="HATPase_dom"/>
</dbReference>
<feature type="transmembrane region" description="Helical" evidence="6">
    <location>
        <begin position="358"/>
        <end position="378"/>
    </location>
</feature>
<dbReference type="SMART" id="SM00387">
    <property type="entry name" value="HATPase_c"/>
    <property type="match status" value="1"/>
</dbReference>
<dbReference type="EC" id="2.7.13.3" evidence="2"/>
<evidence type="ECO:0000259" key="7">
    <source>
        <dbReference type="PROSITE" id="PS50109"/>
    </source>
</evidence>
<dbReference type="InterPro" id="IPR005467">
    <property type="entry name" value="His_kinase_dom"/>
</dbReference>
<dbReference type="CDD" id="cd00082">
    <property type="entry name" value="HisKA"/>
    <property type="match status" value="1"/>
</dbReference>
<evidence type="ECO:0000256" key="4">
    <source>
        <dbReference type="ARBA" id="ARBA00022679"/>
    </source>
</evidence>
<keyword evidence="3" id="KW-0597">Phosphoprotein</keyword>
<dbReference type="SMART" id="SM00388">
    <property type="entry name" value="HisKA"/>
    <property type="match status" value="1"/>
</dbReference>
<dbReference type="InterPro" id="IPR004358">
    <property type="entry name" value="Sig_transdc_His_kin-like_C"/>
</dbReference>
<dbReference type="InterPro" id="IPR036097">
    <property type="entry name" value="HisK_dim/P_sf"/>
</dbReference>
<dbReference type="Pfam" id="PF00512">
    <property type="entry name" value="HisKA"/>
    <property type="match status" value="1"/>
</dbReference>
<name>A0A7W5ZNF8_9BACT</name>
<evidence type="ECO:0000256" key="2">
    <source>
        <dbReference type="ARBA" id="ARBA00012438"/>
    </source>
</evidence>
<dbReference type="Proteomes" id="UP000541352">
    <property type="component" value="Unassembled WGS sequence"/>
</dbReference>
<evidence type="ECO:0000313" key="8">
    <source>
        <dbReference type="EMBL" id="MBB3839021.1"/>
    </source>
</evidence>
<comment type="catalytic activity">
    <reaction evidence="1">
        <text>ATP + protein L-histidine = ADP + protein N-phospho-L-histidine.</text>
        <dbReference type="EC" id="2.7.13.3"/>
    </reaction>
</comment>
<organism evidence="8 9">
    <name type="scientific">Runella defluvii</name>
    <dbReference type="NCBI Taxonomy" id="370973"/>
    <lineage>
        <taxon>Bacteria</taxon>
        <taxon>Pseudomonadati</taxon>
        <taxon>Bacteroidota</taxon>
        <taxon>Cytophagia</taxon>
        <taxon>Cytophagales</taxon>
        <taxon>Spirosomataceae</taxon>
        <taxon>Runella</taxon>
    </lineage>
</organism>
<evidence type="ECO:0000313" key="9">
    <source>
        <dbReference type="Proteomes" id="UP000541352"/>
    </source>
</evidence>
<feature type="transmembrane region" description="Helical" evidence="6">
    <location>
        <begin position="21"/>
        <end position="39"/>
    </location>
</feature>
<sequence length="612" mass="68499">MSKKTQNTLSSGAYATRTGGLLMVASMLLLAAFLVFWLHKEYQEQKSILQKETDILFRTTIQSMEDSVIQRKISAPIDSIKTLTPKTTFKKKATPKAIIRYSPTLEDITSPILPAYTIIKSNKAPKDTNASAYRYTSHFNAPQLKDSSIFTKDKFHEVLMNTKPKDIRAIRVNQVGNITITTMTIQDTSAAGKSDIMFVRSLPKTDTLQDMVGKVARAFIRLNVPKDSIRQPTDFKQIGNIKISIRKTETESKEQELGLSTAKSTATSEKQFVIRLDEDSLQLKDIKKVYGRQIRQARLPLPFKVIRKKTTDTTTTSDSLASLATSAVKTALPMGSTYRAVFADYQGYLLKKIIPQSLFSFLLLAITGLAFGAIYRNLQQQRRLTELKNDFISNMTHELKTPIATVSVAIEALQNFGAAQNPKLTQEYLEISKNELSRLTLLVDKVLKMATFEQQGLQLNQEELDTAQLVEQVLQSMKIQFEKFRANVQFTTQGSDFLLTADRVHLTNVIYNLLDNALKYSESTPEIALKLSETPTQLTLTVRDQGIGIPAEYQTRVFDKFFRVPTGDTHNVKGYGLGLNYVASVVQQHQGTISVESEAGKGSTFTITIPKA</sequence>
<dbReference type="FunFam" id="3.30.565.10:FF:000006">
    <property type="entry name" value="Sensor histidine kinase WalK"/>
    <property type="match status" value="1"/>
</dbReference>
<dbReference type="Gene3D" id="1.10.287.130">
    <property type="match status" value="1"/>
</dbReference>
<evidence type="ECO:0000256" key="3">
    <source>
        <dbReference type="ARBA" id="ARBA00022553"/>
    </source>
</evidence>
<dbReference type="PROSITE" id="PS50109">
    <property type="entry name" value="HIS_KIN"/>
    <property type="match status" value="1"/>
</dbReference>
<protein>
    <recommendedName>
        <fullName evidence="2">histidine kinase</fullName>
        <ecNumber evidence="2">2.7.13.3</ecNumber>
    </recommendedName>
</protein>
<reference evidence="8 9" key="1">
    <citation type="submission" date="2020-08" db="EMBL/GenBank/DDBJ databases">
        <title>Genomic Encyclopedia of Type Strains, Phase IV (KMG-IV): sequencing the most valuable type-strain genomes for metagenomic binning, comparative biology and taxonomic classification.</title>
        <authorList>
            <person name="Goeker M."/>
        </authorList>
    </citation>
    <scope>NUCLEOTIDE SEQUENCE [LARGE SCALE GENOMIC DNA]</scope>
    <source>
        <strain evidence="8 9">DSM 17976</strain>
    </source>
</reference>
<gene>
    <name evidence="8" type="ORF">FHS57_003027</name>
</gene>
<dbReference type="PRINTS" id="PR00344">
    <property type="entry name" value="BCTRLSENSOR"/>
</dbReference>
<dbReference type="EMBL" id="JACIBY010000005">
    <property type="protein sequence ID" value="MBB3839021.1"/>
    <property type="molecule type" value="Genomic_DNA"/>
</dbReference>
<dbReference type="Pfam" id="PF02518">
    <property type="entry name" value="HATPase_c"/>
    <property type="match status" value="1"/>
</dbReference>
<keyword evidence="6" id="KW-0472">Membrane</keyword>
<dbReference type="CDD" id="cd00075">
    <property type="entry name" value="HATPase"/>
    <property type="match status" value="1"/>
</dbReference>
<dbReference type="RefSeq" id="WP_183974913.1">
    <property type="nucleotide sequence ID" value="NZ_JACIBY010000005.1"/>
</dbReference>
<dbReference type="SUPFAM" id="SSF55874">
    <property type="entry name" value="ATPase domain of HSP90 chaperone/DNA topoisomerase II/histidine kinase"/>
    <property type="match status" value="1"/>
</dbReference>
<keyword evidence="4" id="KW-0808">Transferase</keyword>
<dbReference type="Gene3D" id="3.30.565.10">
    <property type="entry name" value="Histidine kinase-like ATPase, C-terminal domain"/>
    <property type="match status" value="1"/>
</dbReference>
<accession>A0A7W5ZNF8</accession>
<dbReference type="SUPFAM" id="SSF47384">
    <property type="entry name" value="Homodimeric domain of signal transducing histidine kinase"/>
    <property type="match status" value="1"/>
</dbReference>
<keyword evidence="6" id="KW-1133">Transmembrane helix</keyword>
<dbReference type="InterPro" id="IPR036890">
    <property type="entry name" value="HATPase_C_sf"/>
</dbReference>
<dbReference type="InterPro" id="IPR003661">
    <property type="entry name" value="HisK_dim/P_dom"/>
</dbReference>
<feature type="domain" description="Histidine kinase" evidence="7">
    <location>
        <begin position="394"/>
        <end position="612"/>
    </location>
</feature>
<dbReference type="GO" id="GO:0000155">
    <property type="term" value="F:phosphorelay sensor kinase activity"/>
    <property type="evidence" value="ECO:0007669"/>
    <property type="project" value="InterPro"/>
</dbReference>
<comment type="caution">
    <text evidence="8">The sequence shown here is derived from an EMBL/GenBank/DDBJ whole genome shotgun (WGS) entry which is preliminary data.</text>
</comment>
<keyword evidence="6" id="KW-0812">Transmembrane</keyword>
<keyword evidence="5 8" id="KW-0418">Kinase</keyword>
<dbReference type="PANTHER" id="PTHR43547">
    <property type="entry name" value="TWO-COMPONENT HISTIDINE KINASE"/>
    <property type="match status" value="1"/>
</dbReference>
<keyword evidence="9" id="KW-1185">Reference proteome</keyword>
<proteinExistence type="predicted"/>
<dbReference type="AlphaFoldDB" id="A0A7W5ZNF8"/>
<dbReference type="PANTHER" id="PTHR43547:SF2">
    <property type="entry name" value="HYBRID SIGNAL TRANSDUCTION HISTIDINE KINASE C"/>
    <property type="match status" value="1"/>
</dbReference>
<evidence type="ECO:0000256" key="5">
    <source>
        <dbReference type="ARBA" id="ARBA00022777"/>
    </source>
</evidence>
<evidence type="ECO:0000256" key="1">
    <source>
        <dbReference type="ARBA" id="ARBA00000085"/>
    </source>
</evidence>